<keyword evidence="2" id="KW-1185">Reference proteome</keyword>
<dbReference type="EMBL" id="SJZI01000046">
    <property type="protein sequence ID" value="TCJ13308.1"/>
    <property type="molecule type" value="Genomic_DNA"/>
</dbReference>
<protein>
    <submittedName>
        <fullName evidence="1">DUF4292 domain-containing protein</fullName>
    </submittedName>
</protein>
<dbReference type="OrthoDB" id="849114at2"/>
<comment type="caution">
    <text evidence="1">The sequence shown here is derived from an EMBL/GenBank/DDBJ whole genome shotgun (WGS) entry which is preliminary data.</text>
</comment>
<gene>
    <name evidence="1" type="ORF">EPD60_13030</name>
</gene>
<name>A0A4R1B8G1_9BACT</name>
<accession>A0A4R1B8G1</accession>
<dbReference type="InterPro" id="IPR025634">
    <property type="entry name" value="DUF4292"/>
</dbReference>
<evidence type="ECO:0000313" key="2">
    <source>
        <dbReference type="Proteomes" id="UP000295334"/>
    </source>
</evidence>
<sequence>MNRLLTLICIVILASSCRSTRKIGVAINNRKDSSQVASASGRADSLAFIHGALQQLGGHHITYKTFSAKVNIDYKDATNKNYNVNATIRMQKDSAIWISANALLGIEAIRAYITRDSVKILDKLNKVYTARSMRFLQEQTDMPLTLSIMEDLIVGNPVFLDTVGSYTRNPSSGTVTMLSVGTLFKHLLTLNESNMTLAHSKIDDVDPAQSRTADITYDDYAASNGVLFSTKRQLLLSEVKKLNIKLDFRAYDFGVPVSFPFGIPKNYKRN</sequence>
<dbReference type="Pfam" id="PF14125">
    <property type="entry name" value="DUF4292"/>
    <property type="match status" value="1"/>
</dbReference>
<dbReference type="RefSeq" id="WP_131449964.1">
    <property type="nucleotide sequence ID" value="NZ_SJZI01000046.1"/>
</dbReference>
<proteinExistence type="predicted"/>
<dbReference type="Proteomes" id="UP000295334">
    <property type="component" value="Unassembled WGS sequence"/>
</dbReference>
<dbReference type="Gene3D" id="2.50.20.10">
    <property type="entry name" value="Lipoprotein localisation LolA/LolB/LppX"/>
    <property type="match status" value="1"/>
</dbReference>
<evidence type="ECO:0000313" key="1">
    <source>
        <dbReference type="EMBL" id="TCJ13308.1"/>
    </source>
</evidence>
<reference evidence="1 2" key="1">
    <citation type="submission" date="2019-03" db="EMBL/GenBank/DDBJ databases">
        <authorList>
            <person name="Kim M.K.M."/>
        </authorList>
    </citation>
    <scope>NUCLEOTIDE SEQUENCE [LARGE SCALE GENOMIC DNA]</scope>
    <source>
        <strain evidence="1 2">17J68-12</strain>
    </source>
</reference>
<dbReference type="PROSITE" id="PS51257">
    <property type="entry name" value="PROKAR_LIPOPROTEIN"/>
    <property type="match status" value="1"/>
</dbReference>
<organism evidence="1 2">
    <name type="scientific">Flaviaesturariibacter flavus</name>
    <dbReference type="NCBI Taxonomy" id="2502780"/>
    <lineage>
        <taxon>Bacteria</taxon>
        <taxon>Pseudomonadati</taxon>
        <taxon>Bacteroidota</taxon>
        <taxon>Chitinophagia</taxon>
        <taxon>Chitinophagales</taxon>
        <taxon>Chitinophagaceae</taxon>
        <taxon>Flaviaestuariibacter</taxon>
    </lineage>
</organism>
<dbReference type="AlphaFoldDB" id="A0A4R1B8G1"/>